<evidence type="ECO:0000256" key="1">
    <source>
        <dbReference type="SAM" id="SignalP"/>
    </source>
</evidence>
<proteinExistence type="predicted"/>
<evidence type="ECO:0000313" key="2">
    <source>
        <dbReference type="EMBL" id="MBC3875179.1"/>
    </source>
</evidence>
<dbReference type="EMBL" id="JACOGA010000016">
    <property type="protein sequence ID" value="MBC3875179.1"/>
    <property type="molecule type" value="Genomic_DNA"/>
</dbReference>
<reference evidence="2 3" key="1">
    <citation type="submission" date="2020-08" db="EMBL/GenBank/DDBJ databases">
        <title>Novel species isolated from subtropical streams in China.</title>
        <authorList>
            <person name="Lu H."/>
        </authorList>
    </citation>
    <scope>NUCLEOTIDE SEQUENCE [LARGE SCALE GENOMIC DNA]</scope>
    <source>
        <strain evidence="2 3">LX15W</strain>
    </source>
</reference>
<accession>A0ABR6YFC4</accession>
<sequence>MPQKNVDLQRRRSFIRALGLFALSPLSALSQTNPIMLVAIPRNDPIDFMAKQILAEAYRQIDISLQFERKAFAGKREGFGNKFLLKNLYSYKSTEILDDQSVRLPEPLFEDELVIYCLSTSPSINSVEDLHGQKLGTTSLLAESLELQKLLKETKFETGYSLKKALEMMLTGKGDVVIGSRLSGQHAFRELEAKGYFEIVIKERDVDMLHRPFNRSEIKVSKLAIGSLPVYHHVPRILAQEIPRLQKILSQMRVDRRTEKIQQTIINDVNEGKNEFDVASLAEIRRLSELREIPYSKPMLHQEAIKINLLSNERAALKQLRMSGVRWNWRDARFQSAYAEALTAVSEIQNADWDKCTYPVMQKYASERESLAAEYESSMPYAWSYMQFKEVLNFFESKLGSKYRQFLRFAANAYLELDLVRQKRDLGYPDFTTKYIMPVENSSELRLMRNGFELFFGETEFFLLDFIVYVPDFIQRINTIFNQQEQIRVLVFLDTEAATIERKIVRQWQGKVGMDIYSSDRKCETSSKLQAIKLQPKK</sequence>
<feature type="chain" id="PRO_5047091249" description="Solute-binding protein family 3/N-terminal domain-containing protein" evidence="1">
    <location>
        <begin position="31"/>
        <end position="538"/>
    </location>
</feature>
<dbReference type="Proteomes" id="UP000624279">
    <property type="component" value="Unassembled WGS sequence"/>
</dbReference>
<organism evidence="2 3">
    <name type="scientific">Undibacterium flavidum</name>
    <dbReference type="NCBI Taxonomy" id="2762297"/>
    <lineage>
        <taxon>Bacteria</taxon>
        <taxon>Pseudomonadati</taxon>
        <taxon>Pseudomonadota</taxon>
        <taxon>Betaproteobacteria</taxon>
        <taxon>Burkholderiales</taxon>
        <taxon>Oxalobacteraceae</taxon>
        <taxon>Undibacterium</taxon>
    </lineage>
</organism>
<protein>
    <recommendedName>
        <fullName evidence="4">Solute-binding protein family 3/N-terminal domain-containing protein</fullName>
    </recommendedName>
</protein>
<gene>
    <name evidence="2" type="ORF">H8K55_16450</name>
</gene>
<evidence type="ECO:0008006" key="4">
    <source>
        <dbReference type="Google" id="ProtNLM"/>
    </source>
</evidence>
<feature type="signal peptide" evidence="1">
    <location>
        <begin position="1"/>
        <end position="30"/>
    </location>
</feature>
<keyword evidence="1" id="KW-0732">Signal</keyword>
<name>A0ABR6YFC4_9BURK</name>
<dbReference type="RefSeq" id="WP_186943151.1">
    <property type="nucleotide sequence ID" value="NZ_JACOGA010000016.1"/>
</dbReference>
<comment type="caution">
    <text evidence="2">The sequence shown here is derived from an EMBL/GenBank/DDBJ whole genome shotgun (WGS) entry which is preliminary data.</text>
</comment>
<dbReference type="Gene3D" id="3.40.190.10">
    <property type="entry name" value="Periplasmic binding protein-like II"/>
    <property type="match status" value="1"/>
</dbReference>
<evidence type="ECO:0000313" key="3">
    <source>
        <dbReference type="Proteomes" id="UP000624279"/>
    </source>
</evidence>
<keyword evidence="3" id="KW-1185">Reference proteome</keyword>
<dbReference type="SUPFAM" id="SSF53850">
    <property type="entry name" value="Periplasmic binding protein-like II"/>
    <property type="match status" value="1"/>
</dbReference>